<evidence type="ECO:0000256" key="2">
    <source>
        <dbReference type="ARBA" id="ARBA00022844"/>
    </source>
</evidence>
<name>A0A5E8CHY8_9ZZZZ</name>
<organism evidence="4">
    <name type="scientific">seawater metagenome</name>
    <dbReference type="NCBI Taxonomy" id="1561972"/>
    <lineage>
        <taxon>unclassified sequences</taxon>
        <taxon>metagenomes</taxon>
        <taxon>ecological metagenomes</taxon>
    </lineage>
</organism>
<feature type="region of interest" description="Disordered" evidence="3">
    <location>
        <begin position="1"/>
        <end position="26"/>
    </location>
</feature>
<reference evidence="4" key="1">
    <citation type="submission" date="2019-09" db="EMBL/GenBank/DDBJ databases">
        <authorList>
            <person name="Needham M D."/>
        </authorList>
    </citation>
    <scope>NUCLEOTIDE SEQUENCE</scope>
</reference>
<dbReference type="Pfam" id="PF03292">
    <property type="entry name" value="Pox_P4B"/>
    <property type="match status" value="1"/>
</dbReference>
<dbReference type="InterPro" id="IPR004972">
    <property type="entry name" value="P4B"/>
</dbReference>
<accession>A0A5E8CHY8</accession>
<protein>
    <submittedName>
        <fullName evidence="4">Uncharacterized protein</fullName>
    </submittedName>
</protein>
<evidence type="ECO:0000256" key="3">
    <source>
        <dbReference type="SAM" id="MobiDB-lite"/>
    </source>
</evidence>
<evidence type="ECO:0000313" key="4">
    <source>
        <dbReference type="EMBL" id="VVU94861.1"/>
    </source>
</evidence>
<dbReference type="GO" id="GO:0044423">
    <property type="term" value="C:virion component"/>
    <property type="evidence" value="ECO:0007669"/>
    <property type="project" value="UniProtKB-KW"/>
</dbReference>
<sequence>MSSIDNSETKHYSRNKGSSFDVSRGGKGTVVETEVQKLFKKSDGNISQHDLLKLRNKYNDEELVEEIKEAFVERQGKIKKRATKFASLIREKYANTNYPFHKLLAKALKYKKKYNLSDDEFEEFKRQFEQELAGYKRPDVYLPRTNLAKVLGSVTIDTTGTGFKVSDEDFRVLQDILRLYEETKPLHAQVILQSMTYTDCDYEALSGKFHREYGNNPGNHVHPVIAALFLPKVQVLEDHFIFANIAGIVKARYRQEPLRTKPDYELFYSLVTDPNDVVCDKVSAIKDLLNRANLQTQLWNSVLSLRNGQYYNKSSQEFLMSVDLCRLNRWDTPDLVYGRYDGTIIKRLVAAFSFRPTVVATTPIYSLVTTNPYVQNFVPQVTSLPMVNLRLPLSINNSDPVDLSEALEQSQWFIENGQIVPKNQSLIYSRGLLIFYVDRRSHVLRVGDMNPFNFNRLPAAIAGFERLNQRGVNFETSFDLREDTYQLRSVVICETNNKVDPNKHLIIGSSTIIMIHPDPEAGRYDAEYLQYDPLGVRDSFFDPATQAQSFNQPITIIPGTRDFANADDGNNFVDMARTRGTIFIYELKDQSGGVINY</sequence>
<comment type="subcellular location">
    <subcellularLocation>
        <location evidence="1">Virion</location>
    </subcellularLocation>
</comment>
<dbReference type="AlphaFoldDB" id="A0A5E8CHY8"/>
<keyword evidence="2" id="KW-0946">Virion</keyword>
<dbReference type="EMBL" id="CABVLZ010000002">
    <property type="protein sequence ID" value="VVU94861.1"/>
    <property type="molecule type" value="Genomic_DNA"/>
</dbReference>
<proteinExistence type="predicted"/>
<evidence type="ECO:0000256" key="1">
    <source>
        <dbReference type="ARBA" id="ARBA00004328"/>
    </source>
</evidence>
<gene>
    <name evidence="4" type="ORF">CPAV1605_586</name>
</gene>